<dbReference type="Gene3D" id="3.30.160.60">
    <property type="entry name" value="Classic Zinc Finger"/>
    <property type="match status" value="2"/>
</dbReference>
<proteinExistence type="inferred from homology"/>
<evidence type="ECO:0000256" key="12">
    <source>
        <dbReference type="SAM" id="MobiDB-lite"/>
    </source>
</evidence>
<dbReference type="AlphaFoldDB" id="A0A1Y3BF22"/>
<keyword evidence="4 11" id="KW-0863">Zinc-finger</keyword>
<evidence type="ECO:0000256" key="7">
    <source>
        <dbReference type="ARBA" id="ARBA00023125"/>
    </source>
</evidence>
<comment type="caution">
    <text evidence="14">The sequence shown here is derived from an EMBL/GenBank/DDBJ whole genome shotgun (WGS) entry which is preliminary data.</text>
</comment>
<dbReference type="InterPro" id="IPR013087">
    <property type="entry name" value="Znf_C2H2_type"/>
</dbReference>
<protein>
    <recommendedName>
        <fullName evidence="13">C2H2-type domain-containing protein</fullName>
    </recommendedName>
</protein>
<name>A0A1Y3BF22_EURMA</name>
<dbReference type="SMART" id="SM00355">
    <property type="entry name" value="ZnF_C2H2"/>
    <property type="match status" value="2"/>
</dbReference>
<evidence type="ECO:0000256" key="6">
    <source>
        <dbReference type="ARBA" id="ARBA00023015"/>
    </source>
</evidence>
<feature type="region of interest" description="Disordered" evidence="12">
    <location>
        <begin position="49"/>
        <end position="79"/>
    </location>
</feature>
<feature type="domain" description="C2H2-type" evidence="13">
    <location>
        <begin position="261"/>
        <end position="288"/>
    </location>
</feature>
<keyword evidence="5" id="KW-0862">Zinc</keyword>
<dbReference type="GO" id="GO:0000978">
    <property type="term" value="F:RNA polymerase II cis-regulatory region sequence-specific DNA binding"/>
    <property type="evidence" value="ECO:0007669"/>
    <property type="project" value="TreeGrafter"/>
</dbReference>
<dbReference type="GO" id="GO:0000981">
    <property type="term" value="F:DNA-binding transcription factor activity, RNA polymerase II-specific"/>
    <property type="evidence" value="ECO:0007669"/>
    <property type="project" value="TreeGrafter"/>
</dbReference>
<evidence type="ECO:0000256" key="9">
    <source>
        <dbReference type="ARBA" id="ARBA00023242"/>
    </source>
</evidence>
<feature type="region of interest" description="Disordered" evidence="12">
    <location>
        <begin position="101"/>
        <end position="176"/>
    </location>
</feature>
<keyword evidence="9" id="KW-0539">Nucleus</keyword>
<gene>
    <name evidence="14" type="ORF">BLA29_004496</name>
</gene>
<dbReference type="PANTHER" id="PTHR23233">
    <property type="entry name" value="SAL-LIKE PROTEIN"/>
    <property type="match status" value="1"/>
</dbReference>
<organism evidence="14 15">
    <name type="scientific">Euroglyphus maynei</name>
    <name type="common">Mayne's house dust mite</name>
    <dbReference type="NCBI Taxonomy" id="6958"/>
    <lineage>
        <taxon>Eukaryota</taxon>
        <taxon>Metazoa</taxon>
        <taxon>Ecdysozoa</taxon>
        <taxon>Arthropoda</taxon>
        <taxon>Chelicerata</taxon>
        <taxon>Arachnida</taxon>
        <taxon>Acari</taxon>
        <taxon>Acariformes</taxon>
        <taxon>Sarcoptiformes</taxon>
        <taxon>Astigmata</taxon>
        <taxon>Psoroptidia</taxon>
        <taxon>Analgoidea</taxon>
        <taxon>Pyroglyphidae</taxon>
        <taxon>Pyroglyphinae</taxon>
        <taxon>Euroglyphus</taxon>
    </lineage>
</organism>
<evidence type="ECO:0000256" key="4">
    <source>
        <dbReference type="ARBA" id="ARBA00022771"/>
    </source>
</evidence>
<evidence type="ECO:0000313" key="14">
    <source>
        <dbReference type="EMBL" id="OTF79531.1"/>
    </source>
</evidence>
<dbReference type="Pfam" id="PF00096">
    <property type="entry name" value="zf-C2H2"/>
    <property type="match status" value="2"/>
</dbReference>
<keyword evidence="8" id="KW-0804">Transcription</keyword>
<comment type="subcellular location">
    <subcellularLocation>
        <location evidence="1">Nucleus</location>
    </subcellularLocation>
</comment>
<evidence type="ECO:0000256" key="1">
    <source>
        <dbReference type="ARBA" id="ARBA00004123"/>
    </source>
</evidence>
<accession>A0A1Y3BF22</accession>
<evidence type="ECO:0000259" key="13">
    <source>
        <dbReference type="PROSITE" id="PS50157"/>
    </source>
</evidence>
<dbReference type="PROSITE" id="PS50157">
    <property type="entry name" value="ZINC_FINGER_C2H2_2"/>
    <property type="match status" value="2"/>
</dbReference>
<dbReference type="SUPFAM" id="SSF57667">
    <property type="entry name" value="beta-beta-alpha zinc fingers"/>
    <property type="match status" value="1"/>
</dbReference>
<evidence type="ECO:0000256" key="8">
    <source>
        <dbReference type="ARBA" id="ARBA00023163"/>
    </source>
</evidence>
<evidence type="ECO:0000256" key="10">
    <source>
        <dbReference type="ARBA" id="ARBA00038474"/>
    </source>
</evidence>
<dbReference type="GO" id="GO:0008270">
    <property type="term" value="F:zinc ion binding"/>
    <property type="evidence" value="ECO:0007669"/>
    <property type="project" value="UniProtKB-KW"/>
</dbReference>
<keyword evidence="6" id="KW-0805">Transcription regulation</keyword>
<dbReference type="FunFam" id="3.30.160.60:FF:000291">
    <property type="entry name" value="Spalt-like transcription factor 4"/>
    <property type="match status" value="1"/>
</dbReference>
<dbReference type="InterPro" id="IPR051565">
    <property type="entry name" value="Sal_C2H2-zinc-finger"/>
</dbReference>
<feature type="compositionally biased region" description="Polar residues" evidence="12">
    <location>
        <begin position="135"/>
        <end position="144"/>
    </location>
</feature>
<sequence length="304" mass="33527">MGALPGHWPMANELMMTSPISPATTTAASSFASSAPDMNAFLESLTPLFTGGSIPSSSQHQPSDRNESSSTREQQQQQQAALFTQQMMLFHITKISSFDLEHDDEKSDDPDDGIHRQCKSSSSLSPKSDRESESITNSNSTRKLLSSILDLKDTNPDAPLPPMLSPPKVDSAEPASFSEPNTLELLQKHTEQALQNTMSGGSFLLNGLSSTDNNELLNFRKGKDGKEDPANRHRCKFCGKVFGSDSALQIHIRSHTGERPFKCNVCGNRFTTKGNLKVHFQRHKAKYPHVKMNPHPLYIDSICK</sequence>
<dbReference type="OrthoDB" id="8749569at2759"/>
<evidence type="ECO:0000313" key="15">
    <source>
        <dbReference type="Proteomes" id="UP000194236"/>
    </source>
</evidence>
<feature type="domain" description="C2H2-type" evidence="13">
    <location>
        <begin position="233"/>
        <end position="260"/>
    </location>
</feature>
<keyword evidence="7" id="KW-0238">DNA-binding</keyword>
<dbReference type="FunFam" id="3.30.160.60:FF:000215">
    <property type="entry name" value="Spalt-like transcription factor 3"/>
    <property type="match status" value="1"/>
</dbReference>
<dbReference type="PROSITE" id="PS00028">
    <property type="entry name" value="ZINC_FINGER_C2H2_1"/>
    <property type="match status" value="2"/>
</dbReference>
<dbReference type="GO" id="GO:0048731">
    <property type="term" value="P:system development"/>
    <property type="evidence" value="ECO:0007669"/>
    <property type="project" value="UniProtKB-ARBA"/>
</dbReference>
<reference evidence="14 15" key="1">
    <citation type="submission" date="2017-03" db="EMBL/GenBank/DDBJ databases">
        <title>Genome Survey of Euroglyphus maynei.</title>
        <authorList>
            <person name="Arlian L.G."/>
            <person name="Morgan M.S."/>
            <person name="Rider S.D."/>
        </authorList>
    </citation>
    <scope>NUCLEOTIDE SEQUENCE [LARGE SCALE GENOMIC DNA]</scope>
    <source>
        <strain evidence="14">Arlian Lab</strain>
        <tissue evidence="14">Whole body</tissue>
    </source>
</reference>
<evidence type="ECO:0000256" key="3">
    <source>
        <dbReference type="ARBA" id="ARBA00022737"/>
    </source>
</evidence>
<comment type="similarity">
    <text evidence="10">Belongs to the sal C2H2-type zinc-finger protein family.</text>
</comment>
<dbReference type="GO" id="GO:0005634">
    <property type="term" value="C:nucleus"/>
    <property type="evidence" value="ECO:0007669"/>
    <property type="project" value="UniProtKB-SubCell"/>
</dbReference>
<keyword evidence="15" id="KW-1185">Reference proteome</keyword>
<keyword evidence="2" id="KW-0479">Metal-binding</keyword>
<evidence type="ECO:0000256" key="5">
    <source>
        <dbReference type="ARBA" id="ARBA00022833"/>
    </source>
</evidence>
<dbReference type="EMBL" id="MUJZ01022643">
    <property type="protein sequence ID" value="OTF79531.1"/>
    <property type="molecule type" value="Genomic_DNA"/>
</dbReference>
<evidence type="ECO:0000256" key="11">
    <source>
        <dbReference type="PROSITE-ProRule" id="PRU00042"/>
    </source>
</evidence>
<keyword evidence="3" id="KW-0677">Repeat</keyword>
<dbReference type="InterPro" id="IPR036236">
    <property type="entry name" value="Znf_C2H2_sf"/>
</dbReference>
<evidence type="ECO:0000256" key="2">
    <source>
        <dbReference type="ARBA" id="ARBA00022723"/>
    </source>
</evidence>
<dbReference type="PANTHER" id="PTHR23233:SF84">
    <property type="entry name" value="FI23031P1"/>
    <property type="match status" value="1"/>
</dbReference>
<dbReference type="Proteomes" id="UP000194236">
    <property type="component" value="Unassembled WGS sequence"/>
</dbReference>